<protein>
    <submittedName>
        <fullName evidence="3">Uncharacterized protein</fullName>
    </submittedName>
</protein>
<evidence type="ECO:0000256" key="1">
    <source>
        <dbReference type="SAM" id="MobiDB-lite"/>
    </source>
</evidence>
<dbReference type="Proteomes" id="UP001220610">
    <property type="component" value="Chromosome"/>
</dbReference>
<reference evidence="3" key="1">
    <citation type="submission" date="2023-03" db="EMBL/GenBank/DDBJ databases">
        <title>Andean soil-derived lignocellulolytic bacterial consortium as a source of novel taxa and putative plastic-active enzymes.</title>
        <authorList>
            <person name="Diaz-Garcia L."/>
            <person name="Chuvochina M."/>
            <person name="Feuerriegel G."/>
            <person name="Bunk B."/>
            <person name="Sproer C."/>
            <person name="Streit W.R."/>
            <person name="Rodriguez L.M."/>
            <person name="Overmann J."/>
            <person name="Jimenez D.J."/>
        </authorList>
    </citation>
    <scope>NUCLEOTIDE SEQUENCE</scope>
    <source>
        <strain evidence="3">MAG 7</strain>
    </source>
</reference>
<proteinExistence type="predicted"/>
<evidence type="ECO:0000313" key="4">
    <source>
        <dbReference type="Proteomes" id="UP001220610"/>
    </source>
</evidence>
<keyword evidence="2" id="KW-1133">Transmembrane helix</keyword>
<organism evidence="3 4">
    <name type="scientific">Candidatus Pseudobacter hemicellulosilyticus</name>
    <dbReference type="NCBI Taxonomy" id="3121375"/>
    <lineage>
        <taxon>Bacteria</taxon>
        <taxon>Pseudomonadati</taxon>
        <taxon>Bacteroidota</taxon>
        <taxon>Chitinophagia</taxon>
        <taxon>Chitinophagales</taxon>
        <taxon>Chitinophagaceae</taxon>
        <taxon>Pseudobacter</taxon>
    </lineage>
</organism>
<evidence type="ECO:0000313" key="3">
    <source>
        <dbReference type="EMBL" id="WEK36601.1"/>
    </source>
</evidence>
<dbReference type="AlphaFoldDB" id="A0AAJ5WT90"/>
<keyword evidence="2" id="KW-0812">Transmembrane</keyword>
<gene>
    <name evidence="3" type="ORF">P0Y53_03730</name>
</gene>
<feature type="transmembrane region" description="Helical" evidence="2">
    <location>
        <begin position="20"/>
        <end position="40"/>
    </location>
</feature>
<feature type="region of interest" description="Disordered" evidence="1">
    <location>
        <begin position="50"/>
        <end position="80"/>
    </location>
</feature>
<accession>A0AAJ5WT90</accession>
<keyword evidence="2" id="KW-0472">Membrane</keyword>
<name>A0AAJ5WT90_9BACT</name>
<dbReference type="EMBL" id="CP119311">
    <property type="protein sequence ID" value="WEK36601.1"/>
    <property type="molecule type" value="Genomic_DNA"/>
</dbReference>
<sequence length="126" mass="14239">MMQRTDIRQQRSLRRVKAFLSAGMMLLLLWLTSINFFIYASADNTHKVVSLQGQGEEESPETFPCNPSGPDEKSPGNPVSLTEEYIHDAAHAEHPSWIDALFQHMIHEAEQLSIVHFELLSPPPEA</sequence>
<evidence type="ECO:0000256" key="2">
    <source>
        <dbReference type="SAM" id="Phobius"/>
    </source>
</evidence>